<sequence length="535" mass="60694">MSCAYTAIHDCFYGVLRRKDIKQRAARDSVSRPTTYSGDIDVTLAEWQEDLEAYLPDLRDNTTKDKLHLCIATVAWILVVAVNRELVFGSPYTEQIEAATICWEKMPGECTRQNASRAGKEPNHAVEPQNSETRRKVTQWLSLTREILTDKDRESMDSARGYILEDVLDRAQEFLEALTDFIISDEIREELSEALAPFLGTMCMLPYQRWQYSFEMVCAVNEEFYTSFDPMEMEGMYTEKTGWIKASLFPQLCRLEGSGRDEDFTRTVICKARVAVQAGLRGTADGSRKDTKMSEDIHEGAKTDMEKSGEEVTGKSLSIIEPDKSLEIVEPQKSQSQDQDDVMAKDVGEPMDEDSLIDALRAGNVIYIDGSMTPEGGASESVIPDSYDRAEEETLESTEVDDRFYLKQHSREPTTKQLQSDQPNFSIEQPHRFTTACVSSPAKKNESVVRGTSQRDMYPTTMQDQLDEHLHFQETDDHIRTADMATRIVPATPQYATSIARVNHQSATLAVILEWSRDDVHHWLPHKSRTMSETP</sequence>
<proteinExistence type="predicted"/>
<feature type="region of interest" description="Disordered" evidence="1">
    <location>
        <begin position="113"/>
        <end position="133"/>
    </location>
</feature>
<protein>
    <submittedName>
        <fullName evidence="2">Uncharacterized protein</fullName>
    </submittedName>
</protein>
<reference evidence="2" key="1">
    <citation type="submission" date="2020-06" db="EMBL/GenBank/DDBJ databases">
        <authorList>
            <person name="Onetto C."/>
        </authorList>
    </citation>
    <scope>NUCLEOTIDE SEQUENCE</scope>
</reference>
<dbReference type="OrthoDB" id="5328813at2759"/>
<dbReference type="AlphaFoldDB" id="A0A9N8K9T0"/>
<evidence type="ECO:0000256" key="1">
    <source>
        <dbReference type="SAM" id="MobiDB-lite"/>
    </source>
</evidence>
<evidence type="ECO:0000313" key="2">
    <source>
        <dbReference type="EMBL" id="CAD0107711.1"/>
    </source>
</evidence>
<feature type="non-terminal residue" evidence="2">
    <location>
        <position position="1"/>
    </location>
</feature>
<keyword evidence="3" id="KW-1185">Reference proteome</keyword>
<dbReference type="Proteomes" id="UP000745764">
    <property type="component" value="Unassembled WGS sequence"/>
</dbReference>
<comment type="caution">
    <text evidence="2">The sequence shown here is derived from an EMBL/GenBank/DDBJ whole genome shotgun (WGS) entry which is preliminary data.</text>
</comment>
<feature type="region of interest" description="Disordered" evidence="1">
    <location>
        <begin position="281"/>
        <end position="320"/>
    </location>
</feature>
<gene>
    <name evidence="2" type="ORF">AWRI4620_LOCUS1966</name>
</gene>
<dbReference type="EMBL" id="CAINUL010000002">
    <property type="protein sequence ID" value="CAD0107711.1"/>
    <property type="molecule type" value="Genomic_DNA"/>
</dbReference>
<feature type="compositionally biased region" description="Basic and acidic residues" evidence="1">
    <location>
        <begin position="286"/>
        <end position="313"/>
    </location>
</feature>
<accession>A0A9N8K9T0</accession>
<evidence type="ECO:0000313" key="3">
    <source>
        <dbReference type="Proteomes" id="UP000745764"/>
    </source>
</evidence>
<organism evidence="2 3">
    <name type="scientific">Aureobasidium uvarum</name>
    <dbReference type="NCBI Taxonomy" id="2773716"/>
    <lineage>
        <taxon>Eukaryota</taxon>
        <taxon>Fungi</taxon>
        <taxon>Dikarya</taxon>
        <taxon>Ascomycota</taxon>
        <taxon>Pezizomycotina</taxon>
        <taxon>Dothideomycetes</taxon>
        <taxon>Dothideomycetidae</taxon>
        <taxon>Dothideales</taxon>
        <taxon>Saccotheciaceae</taxon>
        <taxon>Aureobasidium</taxon>
    </lineage>
</organism>
<name>A0A9N8K9T0_9PEZI</name>